<dbReference type="Proteomes" id="UP000002985">
    <property type="component" value="Unassembled WGS sequence"/>
</dbReference>
<dbReference type="EMBL" id="BAFH01000003">
    <property type="protein sequence ID" value="GAB63030.1"/>
    <property type="molecule type" value="Genomic_DNA"/>
</dbReference>
<sequence>MPHFLMIDFKEKTISPLVEGKEDQNTRIKRMESIEGKLILQGAEKGREGIRNVIGWTASISEETGKTVVTISGDDVAFVVFGACLPR</sequence>
<organism evidence="1 2">
    <name type="scientific">Candidatus Jettenia caeni</name>
    <dbReference type="NCBI Taxonomy" id="247490"/>
    <lineage>
        <taxon>Bacteria</taxon>
        <taxon>Pseudomonadati</taxon>
        <taxon>Planctomycetota</taxon>
        <taxon>Candidatus Brocadiia</taxon>
        <taxon>Candidatus Brocadiales</taxon>
        <taxon>Candidatus Brocadiaceae</taxon>
        <taxon>Candidatus Jettenia</taxon>
    </lineage>
</organism>
<proteinExistence type="predicted"/>
<keyword evidence="2" id="KW-1185">Reference proteome</keyword>
<comment type="caution">
    <text evidence="1">The sequence shown here is derived from an EMBL/GenBank/DDBJ whole genome shotgun (WGS) entry which is preliminary data.</text>
</comment>
<name>I3IMT5_9BACT</name>
<evidence type="ECO:0000313" key="1">
    <source>
        <dbReference type="EMBL" id="GAB63030.1"/>
    </source>
</evidence>
<gene>
    <name evidence="1" type="ORF">KSU1_C1434</name>
</gene>
<dbReference type="OrthoDB" id="3078445at2"/>
<dbReference type="AlphaFoldDB" id="I3IMT5"/>
<evidence type="ECO:0000313" key="2">
    <source>
        <dbReference type="Proteomes" id="UP000002985"/>
    </source>
</evidence>
<protein>
    <submittedName>
        <fullName evidence="1">Uncharacterized protein</fullName>
    </submittedName>
</protein>
<reference evidence="1 2" key="1">
    <citation type="journal article" date="2012" name="FEBS Lett.">
        <title>Anammox organism KSU-1 expresses a NirK-type copper-containing nitrite reductase instead of a NirS-type with cytochrome cd1.</title>
        <authorList>
            <person name="Hira D."/>
            <person name="Toh H."/>
            <person name="Migita C.T."/>
            <person name="Okubo H."/>
            <person name="Nishiyama T."/>
            <person name="Hattori M."/>
            <person name="Furukawa K."/>
            <person name="Fujii T."/>
        </authorList>
    </citation>
    <scope>NUCLEOTIDE SEQUENCE [LARGE SCALE GENOMIC DNA]</scope>
</reference>
<accession>I3IMT5</accession>
<dbReference type="STRING" id="247490.KSU1_C1434"/>